<sequence>MRFYIYHRPLLSIRKKEWMGTLVHVSMEEKSFSPDGEVWSVRRCVRPTKVYTRLVGMLKHGGLDGDDIHPLTARKLTDLVTYMNQWERK</sequence>
<protein>
    <submittedName>
        <fullName evidence="1">Uncharacterized protein</fullName>
    </submittedName>
</protein>
<evidence type="ECO:0000313" key="2">
    <source>
        <dbReference type="Proteomes" id="UP000433183"/>
    </source>
</evidence>
<reference evidence="1 2" key="1">
    <citation type="submission" date="2019-11" db="EMBL/GenBank/DDBJ databases">
        <title>Characterization of a new Erwinia amylovora bacteriophage.</title>
        <authorList>
            <person name="Valentovich L.N."/>
            <person name="Akhremchuk A.E."/>
            <person name="Besarab N.V."/>
            <person name="Lagonenko A.L."/>
        </authorList>
    </citation>
    <scope>NUCLEOTIDE SEQUENCE [LARGE SCALE GENOMIC DNA]</scope>
</reference>
<evidence type="ECO:0000313" key="1">
    <source>
        <dbReference type="EMBL" id="QGZ16213.1"/>
    </source>
</evidence>
<organism evidence="1 2">
    <name type="scientific">Erwinia phage Hena1</name>
    <dbReference type="NCBI Taxonomy" id="2678601"/>
    <lineage>
        <taxon>Viruses</taxon>
        <taxon>Duplodnaviria</taxon>
        <taxon>Heunggongvirae</taxon>
        <taxon>Uroviricota</taxon>
        <taxon>Caudoviricetes</taxon>
        <taxon>Vequintavirinae</taxon>
        <taxon>Henunavirus</taxon>
        <taxon>Henunavirus hena1</taxon>
    </lineage>
</organism>
<accession>A0A6B9J9F9</accession>
<name>A0A6B9J9F9_9CAUD</name>
<keyword evidence="2" id="KW-1185">Reference proteome</keyword>
<dbReference type="Proteomes" id="UP000433183">
    <property type="component" value="Segment"/>
</dbReference>
<gene>
    <name evidence="1" type="ORF">Hena1_00370</name>
</gene>
<proteinExistence type="predicted"/>
<dbReference type="EMBL" id="MN732867">
    <property type="protein sequence ID" value="QGZ16213.1"/>
    <property type="molecule type" value="Genomic_DNA"/>
</dbReference>